<organism evidence="2 3">
    <name type="scientific">Streptococcus infantis ATCC 700779</name>
    <dbReference type="NCBI Taxonomy" id="889204"/>
    <lineage>
        <taxon>Bacteria</taxon>
        <taxon>Bacillati</taxon>
        <taxon>Bacillota</taxon>
        <taxon>Bacilli</taxon>
        <taxon>Lactobacillales</taxon>
        <taxon>Streptococcaceae</taxon>
        <taxon>Streptococcus</taxon>
    </lineage>
</organism>
<keyword evidence="1" id="KW-1133">Transmembrane helix</keyword>
<dbReference type="eggNOG" id="ENOG50304FR">
    <property type="taxonomic scope" value="Bacteria"/>
</dbReference>
<evidence type="ECO:0000313" key="3">
    <source>
        <dbReference type="Proteomes" id="UP000002815"/>
    </source>
</evidence>
<sequence length="85" mass="10218">MYNKNVVKKEGVLMLKKLQKKYFSKYKWTDLFWILFVILICIHIGNQEFLPLNHQEFSLQGSSWGFVLALYNLLFIDKFVISNRK</sequence>
<protein>
    <submittedName>
        <fullName evidence="2">Uncharacterized protein</fullName>
    </submittedName>
</protein>
<feature type="transmembrane region" description="Helical" evidence="1">
    <location>
        <begin position="26"/>
        <end position="45"/>
    </location>
</feature>
<keyword evidence="1" id="KW-0812">Transmembrane</keyword>
<feature type="transmembrane region" description="Helical" evidence="1">
    <location>
        <begin position="57"/>
        <end position="76"/>
    </location>
</feature>
<keyword evidence="1" id="KW-0472">Membrane</keyword>
<gene>
    <name evidence="2" type="ORF">HMPREF9423_0067</name>
</gene>
<dbReference type="HOGENOM" id="CLU_192334_0_0_9"/>
<dbReference type="Proteomes" id="UP000002815">
    <property type="component" value="Unassembled WGS sequence"/>
</dbReference>
<accession>E8JXV4</accession>
<dbReference type="EMBL" id="AEVD01000003">
    <property type="protein sequence ID" value="EFX37539.1"/>
    <property type="molecule type" value="Genomic_DNA"/>
</dbReference>
<evidence type="ECO:0000256" key="1">
    <source>
        <dbReference type="SAM" id="Phobius"/>
    </source>
</evidence>
<dbReference type="AlphaFoldDB" id="E8JXV4"/>
<comment type="caution">
    <text evidence="2">The sequence shown here is derived from an EMBL/GenBank/DDBJ whole genome shotgun (WGS) entry which is preliminary data.</text>
</comment>
<reference evidence="2 3" key="1">
    <citation type="submission" date="2010-12" db="EMBL/GenBank/DDBJ databases">
        <authorList>
            <person name="Muzny D."/>
            <person name="Qin X."/>
            <person name="Deng J."/>
            <person name="Jiang H."/>
            <person name="Liu Y."/>
            <person name="Qu J."/>
            <person name="Song X.-Z."/>
            <person name="Zhang L."/>
            <person name="Thornton R."/>
            <person name="Coyle M."/>
            <person name="Francisco L."/>
            <person name="Jackson L."/>
            <person name="Javaid M."/>
            <person name="Korchina V."/>
            <person name="Kovar C."/>
            <person name="Mata R."/>
            <person name="Mathew T."/>
            <person name="Ngo R."/>
            <person name="Nguyen L."/>
            <person name="Nguyen N."/>
            <person name="Okwuonu G."/>
            <person name="Ongeri F."/>
            <person name="Pham C."/>
            <person name="Simmons D."/>
            <person name="Wilczek-Boney K."/>
            <person name="Hale W."/>
            <person name="Jakkamsetti A."/>
            <person name="Pham P."/>
            <person name="Ruth R."/>
            <person name="San Lucas F."/>
            <person name="Warren J."/>
            <person name="Zhang J."/>
            <person name="Zhao Z."/>
            <person name="Zhou C."/>
            <person name="Zhu D."/>
            <person name="Lee S."/>
            <person name="Bess C."/>
            <person name="Blankenburg K."/>
            <person name="Forbes L."/>
            <person name="Fu Q."/>
            <person name="Gubbala S."/>
            <person name="Hirani K."/>
            <person name="Jayaseelan J.C."/>
            <person name="Lara F."/>
            <person name="Munidasa M."/>
            <person name="Palculict T."/>
            <person name="Patil S."/>
            <person name="Pu L.-L."/>
            <person name="Saada N."/>
            <person name="Tang L."/>
            <person name="Weissenberger G."/>
            <person name="Zhu Y."/>
            <person name="Hemphill L."/>
            <person name="Shang Y."/>
            <person name="Youmans B."/>
            <person name="Ayvaz T."/>
            <person name="Ross M."/>
            <person name="Santibanez J."/>
            <person name="Aqrawi P."/>
            <person name="Gross S."/>
            <person name="Joshi V."/>
            <person name="Fowler G."/>
            <person name="Nazareth L."/>
            <person name="Reid J."/>
            <person name="Worley K."/>
            <person name="Petrosino J."/>
            <person name="Highlander S."/>
            <person name="Gibbs R."/>
        </authorList>
    </citation>
    <scope>NUCLEOTIDE SEQUENCE [LARGE SCALE GENOMIC DNA]</scope>
    <source>
        <strain evidence="2 3">ATCC 700779</strain>
    </source>
</reference>
<name>E8JXV4_9STRE</name>
<evidence type="ECO:0000313" key="2">
    <source>
        <dbReference type="EMBL" id="EFX37539.1"/>
    </source>
</evidence>
<proteinExistence type="predicted"/>
<keyword evidence="3" id="KW-1185">Reference proteome</keyword>